<comment type="caution">
    <text evidence="1">The sequence shown here is derived from an EMBL/GenBank/DDBJ whole genome shotgun (WGS) entry which is preliminary data.</text>
</comment>
<proteinExistence type="predicted"/>
<name>A0ABN3E641_9MICO</name>
<gene>
    <name evidence="1" type="ORF">GCM10009851_38960</name>
</gene>
<sequence>MGGNLKPALFHDTEPERCPLCLTPGVDMTKEDVFNSWLRKFLADKSTNPTGFPPRVVIHICERCNNELSRVFDTPASKVLKHMMNRTPGVLTREEQLVVARWRVKTDLLYNLLRTETFYIEGPEPKTDESYERDRAMVMRMLDSEGSDLPEASVRVGIVDPLNTTTPPKLLAPNWPKEWNSHVLSSVEPLGILLFESVIFFPGQRVAFTKDNPPRDDFPYLAPTVKESIRWPCQDLPAGTTQSLRQKEWKHSPFNIVGKHDVSVMYSPVSKTLISPFSTPAREEQ</sequence>
<dbReference type="EMBL" id="BAAAQY010000016">
    <property type="protein sequence ID" value="GAA2249583.1"/>
    <property type="molecule type" value="Genomic_DNA"/>
</dbReference>
<evidence type="ECO:0000313" key="2">
    <source>
        <dbReference type="Proteomes" id="UP001500929"/>
    </source>
</evidence>
<accession>A0ABN3E641</accession>
<evidence type="ECO:0008006" key="3">
    <source>
        <dbReference type="Google" id="ProtNLM"/>
    </source>
</evidence>
<dbReference type="Proteomes" id="UP001500929">
    <property type="component" value="Unassembled WGS sequence"/>
</dbReference>
<protein>
    <recommendedName>
        <fullName evidence="3">HNH endonuclease</fullName>
    </recommendedName>
</protein>
<keyword evidence="2" id="KW-1185">Reference proteome</keyword>
<reference evidence="1 2" key="1">
    <citation type="journal article" date="2019" name="Int. J. Syst. Evol. Microbiol.">
        <title>The Global Catalogue of Microorganisms (GCM) 10K type strain sequencing project: providing services to taxonomists for standard genome sequencing and annotation.</title>
        <authorList>
            <consortium name="The Broad Institute Genomics Platform"/>
            <consortium name="The Broad Institute Genome Sequencing Center for Infectious Disease"/>
            <person name="Wu L."/>
            <person name="Ma J."/>
        </authorList>
    </citation>
    <scope>NUCLEOTIDE SEQUENCE [LARGE SCALE GENOMIC DNA]</scope>
    <source>
        <strain evidence="1 2">JCM 16117</strain>
    </source>
</reference>
<organism evidence="1 2">
    <name type="scientific">Herbiconiux moechotypicola</name>
    <dbReference type="NCBI Taxonomy" id="637393"/>
    <lineage>
        <taxon>Bacteria</taxon>
        <taxon>Bacillati</taxon>
        <taxon>Actinomycetota</taxon>
        <taxon>Actinomycetes</taxon>
        <taxon>Micrococcales</taxon>
        <taxon>Microbacteriaceae</taxon>
        <taxon>Herbiconiux</taxon>
    </lineage>
</organism>
<evidence type="ECO:0000313" key="1">
    <source>
        <dbReference type="EMBL" id="GAA2249583.1"/>
    </source>
</evidence>